<evidence type="ECO:0000256" key="2">
    <source>
        <dbReference type="ARBA" id="ARBA00022490"/>
    </source>
</evidence>
<organism evidence="8">
    <name type="scientific">bioreactor metagenome</name>
    <dbReference type="NCBI Taxonomy" id="1076179"/>
    <lineage>
        <taxon>unclassified sequences</taxon>
        <taxon>metagenomes</taxon>
        <taxon>ecological metagenomes</taxon>
    </lineage>
</organism>
<dbReference type="PANTHER" id="PTHR11702">
    <property type="entry name" value="DEVELOPMENTALLY REGULATED GTP-BINDING PROTEIN-RELATED"/>
    <property type="match status" value="1"/>
</dbReference>
<dbReference type="NCBIfam" id="TIGR03595">
    <property type="entry name" value="Obg_CgtA_exten"/>
    <property type="match status" value="1"/>
</dbReference>
<protein>
    <submittedName>
        <fullName evidence="8">GTPase Obg</fullName>
        <ecNumber evidence="8">3.6.5.-</ecNumber>
    </submittedName>
</protein>
<keyword evidence="2" id="KW-0963">Cytoplasm</keyword>
<dbReference type="InterPro" id="IPR031167">
    <property type="entry name" value="G_OBG"/>
</dbReference>
<evidence type="ECO:0000313" key="8">
    <source>
        <dbReference type="EMBL" id="MPN24806.1"/>
    </source>
</evidence>
<keyword evidence="3" id="KW-0547">Nucleotide-binding</keyword>
<comment type="cofactor">
    <cofactor evidence="1">
        <name>Mg(2+)</name>
        <dbReference type="ChEBI" id="CHEBI:18420"/>
    </cofactor>
</comment>
<sequence>MASRHNRSFVLADIPGLIEGAAEGAGLGHDFLRHIERTRMLVHVVDISGSEMRDPVEDFQKINDELSKFSPLLAEIPQLVAANKTDLPESEENLARFKEAYPNVEVFPVSAATAQGFEALLDRVVQVLDTLPPVLRYEETDLAESMGYEAGFHIVRGDDGVFDVSGGEIEKLLDSTNPDDDLSMRRFQQLLVKNGIIAALREMGAKDGDSIRLGEWEFDFID</sequence>
<accession>A0A645GF78</accession>
<dbReference type="PROSITE" id="PS51881">
    <property type="entry name" value="OCT"/>
    <property type="match status" value="1"/>
</dbReference>
<evidence type="ECO:0000256" key="5">
    <source>
        <dbReference type="ARBA" id="ARBA00023134"/>
    </source>
</evidence>
<evidence type="ECO:0000256" key="4">
    <source>
        <dbReference type="ARBA" id="ARBA00022801"/>
    </source>
</evidence>
<dbReference type="InterPro" id="IPR006073">
    <property type="entry name" value="GTP-bd"/>
</dbReference>
<dbReference type="InterPro" id="IPR006074">
    <property type="entry name" value="GTP1-OBG_CS"/>
</dbReference>
<keyword evidence="4 8" id="KW-0378">Hydrolase</keyword>
<dbReference type="GO" id="GO:0003924">
    <property type="term" value="F:GTPase activity"/>
    <property type="evidence" value="ECO:0007669"/>
    <property type="project" value="InterPro"/>
</dbReference>
<dbReference type="InterPro" id="IPR045086">
    <property type="entry name" value="OBG_GTPase"/>
</dbReference>
<proteinExistence type="predicted"/>
<dbReference type="CDD" id="cd01898">
    <property type="entry name" value="Obg"/>
    <property type="match status" value="1"/>
</dbReference>
<evidence type="ECO:0000256" key="3">
    <source>
        <dbReference type="ARBA" id="ARBA00022741"/>
    </source>
</evidence>
<dbReference type="EMBL" id="VSSQ01073777">
    <property type="protein sequence ID" value="MPN24806.1"/>
    <property type="molecule type" value="Genomic_DNA"/>
</dbReference>
<dbReference type="PROSITE" id="PS00905">
    <property type="entry name" value="GTP1_OBG"/>
    <property type="match status" value="1"/>
</dbReference>
<dbReference type="PRINTS" id="PR00326">
    <property type="entry name" value="GTP1OBG"/>
</dbReference>
<keyword evidence="5" id="KW-0342">GTP-binding</keyword>
<dbReference type="SUPFAM" id="SSF102741">
    <property type="entry name" value="Obg GTP-binding protein C-terminal domain"/>
    <property type="match status" value="1"/>
</dbReference>
<reference evidence="8" key="1">
    <citation type="submission" date="2019-08" db="EMBL/GenBank/DDBJ databases">
        <authorList>
            <person name="Kucharzyk K."/>
            <person name="Murdoch R.W."/>
            <person name="Higgins S."/>
            <person name="Loffler F."/>
        </authorList>
    </citation>
    <scope>NUCLEOTIDE SEQUENCE</scope>
</reference>
<dbReference type="InterPro" id="IPR015349">
    <property type="entry name" value="OCT_dom"/>
</dbReference>
<dbReference type="EC" id="3.6.5.-" evidence="8"/>
<dbReference type="InterPro" id="IPR036346">
    <property type="entry name" value="GTP-bd_prot_GTP1/OBG_C_sf"/>
</dbReference>
<dbReference type="PANTHER" id="PTHR11702:SF31">
    <property type="entry name" value="MITOCHONDRIAL RIBOSOME-ASSOCIATED GTPASE 2"/>
    <property type="match status" value="1"/>
</dbReference>
<dbReference type="Gene3D" id="3.40.50.300">
    <property type="entry name" value="P-loop containing nucleotide triphosphate hydrolases"/>
    <property type="match status" value="1"/>
</dbReference>
<dbReference type="PROSITE" id="PS51710">
    <property type="entry name" value="G_OBG"/>
    <property type="match status" value="1"/>
</dbReference>
<dbReference type="GO" id="GO:0005525">
    <property type="term" value="F:GTP binding"/>
    <property type="evidence" value="ECO:0007669"/>
    <property type="project" value="UniProtKB-KW"/>
</dbReference>
<comment type="caution">
    <text evidence="8">The sequence shown here is derived from an EMBL/GenBank/DDBJ whole genome shotgun (WGS) entry which is preliminary data.</text>
</comment>
<dbReference type="SUPFAM" id="SSF52540">
    <property type="entry name" value="P-loop containing nucleoside triphosphate hydrolases"/>
    <property type="match status" value="1"/>
</dbReference>
<evidence type="ECO:0000259" key="7">
    <source>
        <dbReference type="PROSITE" id="PS51881"/>
    </source>
</evidence>
<dbReference type="AlphaFoldDB" id="A0A645GF78"/>
<evidence type="ECO:0000256" key="1">
    <source>
        <dbReference type="ARBA" id="ARBA00001946"/>
    </source>
</evidence>
<dbReference type="Pfam" id="PF01926">
    <property type="entry name" value="MMR_HSR1"/>
    <property type="match status" value="1"/>
</dbReference>
<feature type="domain" description="OBG-type G" evidence="6">
    <location>
        <begin position="1"/>
        <end position="129"/>
    </location>
</feature>
<gene>
    <name evidence="8" type="primary">obg_40</name>
    <name evidence="8" type="ORF">SDC9_172208</name>
</gene>
<dbReference type="InterPro" id="IPR027417">
    <property type="entry name" value="P-loop_NTPase"/>
</dbReference>
<feature type="domain" description="OCT" evidence="7">
    <location>
        <begin position="144"/>
        <end position="222"/>
    </location>
</feature>
<dbReference type="Gene3D" id="3.30.300.350">
    <property type="entry name" value="GTP-binding protein OBG, C-terminal domain"/>
    <property type="match status" value="1"/>
</dbReference>
<name>A0A645GF78_9ZZZZ</name>
<dbReference type="Pfam" id="PF09269">
    <property type="entry name" value="DUF1967"/>
    <property type="match status" value="1"/>
</dbReference>
<evidence type="ECO:0000259" key="6">
    <source>
        <dbReference type="PROSITE" id="PS51710"/>
    </source>
</evidence>